<organism evidence="3 4">
    <name type="scientific">Trapa natans</name>
    <name type="common">Water chestnut</name>
    <dbReference type="NCBI Taxonomy" id="22666"/>
    <lineage>
        <taxon>Eukaryota</taxon>
        <taxon>Viridiplantae</taxon>
        <taxon>Streptophyta</taxon>
        <taxon>Embryophyta</taxon>
        <taxon>Tracheophyta</taxon>
        <taxon>Spermatophyta</taxon>
        <taxon>Magnoliopsida</taxon>
        <taxon>eudicotyledons</taxon>
        <taxon>Gunneridae</taxon>
        <taxon>Pentapetalae</taxon>
        <taxon>rosids</taxon>
        <taxon>malvids</taxon>
        <taxon>Myrtales</taxon>
        <taxon>Lythraceae</taxon>
        <taxon>Trapa</taxon>
    </lineage>
</organism>
<evidence type="ECO:0000256" key="2">
    <source>
        <dbReference type="SAM" id="MobiDB-lite"/>
    </source>
</evidence>
<comment type="caution">
    <text evidence="3">The sequence shown here is derived from an EMBL/GenBank/DDBJ whole genome shotgun (WGS) entry which is preliminary data.</text>
</comment>
<feature type="coiled-coil region" evidence="1">
    <location>
        <begin position="308"/>
        <end position="335"/>
    </location>
</feature>
<feature type="region of interest" description="Disordered" evidence="2">
    <location>
        <begin position="251"/>
        <end position="275"/>
    </location>
</feature>
<feature type="compositionally biased region" description="Polar residues" evidence="2">
    <location>
        <begin position="376"/>
        <end position="385"/>
    </location>
</feature>
<reference evidence="3 4" key="1">
    <citation type="journal article" date="2023" name="Hortic Res">
        <title>Pangenome of water caltrop reveals structural variations and asymmetric subgenome divergence after allopolyploidization.</title>
        <authorList>
            <person name="Zhang X."/>
            <person name="Chen Y."/>
            <person name="Wang L."/>
            <person name="Yuan Y."/>
            <person name="Fang M."/>
            <person name="Shi L."/>
            <person name="Lu R."/>
            <person name="Comes H.P."/>
            <person name="Ma Y."/>
            <person name="Chen Y."/>
            <person name="Huang G."/>
            <person name="Zhou Y."/>
            <person name="Zheng Z."/>
            <person name="Qiu Y."/>
        </authorList>
    </citation>
    <scope>NUCLEOTIDE SEQUENCE [LARGE SCALE GENOMIC DNA]</scope>
    <source>
        <strain evidence="3">F231</strain>
    </source>
</reference>
<evidence type="ECO:0000313" key="4">
    <source>
        <dbReference type="Proteomes" id="UP001346149"/>
    </source>
</evidence>
<keyword evidence="4" id="KW-1185">Reference proteome</keyword>
<keyword evidence="1" id="KW-0175">Coiled coil</keyword>
<dbReference type="AlphaFoldDB" id="A0AAN7N055"/>
<accession>A0AAN7N055</accession>
<feature type="region of interest" description="Disordered" evidence="2">
    <location>
        <begin position="373"/>
        <end position="393"/>
    </location>
</feature>
<protein>
    <submittedName>
        <fullName evidence="3">Uncharacterized protein</fullName>
    </submittedName>
</protein>
<evidence type="ECO:0000256" key="1">
    <source>
        <dbReference type="SAM" id="Coils"/>
    </source>
</evidence>
<name>A0AAN7N055_TRANT</name>
<gene>
    <name evidence="3" type="ORF">SAY86_022065</name>
</gene>
<proteinExistence type="predicted"/>
<dbReference type="EMBL" id="JAXQNO010000003">
    <property type="protein sequence ID" value="KAK4801578.1"/>
    <property type="molecule type" value="Genomic_DNA"/>
</dbReference>
<dbReference type="Proteomes" id="UP001346149">
    <property type="component" value="Unassembled WGS sequence"/>
</dbReference>
<sequence length="393" mass="43622">MKLAYLPDRRGKNEIGDGGNYASGPSFGRMDEKSYLADLVKDFKRNRRHEMFGWFKVIKPGNLLRVPKISDGESSSNGLPASCSMLCHDEASSMNEGRKRSVSQSGVVSSMVDSSPERTQAGELFGAAFKGCHVSSTDDTIIDQVDLLREQVKMGTNNPNDLKLKVQIQNLKDDINEKKHHMQVLEQLMIESLGMTSRASKMVEINEALSKLTTQINERSFPLEMSENDEMQETIILLRQQLAENKFSLPKYGSHQSEGSGACEGTNAEETTPTSLMSSNRVFLLEDSRKCNGDATLNSLVLTQAAEIDSLKQEQVSLREQKDGLEIQVKKLTEEALYAKEVTNAAALELQDLAKEVTKLSYENSRLKGDLAEARGTSTSTTNNPKLHFGFKR</sequence>
<evidence type="ECO:0000313" key="3">
    <source>
        <dbReference type="EMBL" id="KAK4801578.1"/>
    </source>
</evidence>